<evidence type="ECO:0000259" key="1">
    <source>
        <dbReference type="Pfam" id="PF22322"/>
    </source>
</evidence>
<dbReference type="Pfam" id="PF22322">
    <property type="entry name" value="DUF6973"/>
    <property type="match status" value="1"/>
</dbReference>
<protein>
    <recommendedName>
        <fullName evidence="1">DUF6973 domain-containing protein</fullName>
    </recommendedName>
</protein>
<reference evidence="2" key="1">
    <citation type="submission" date="2013-07" db="EMBL/GenBank/DDBJ databases">
        <title>Sub-species coevolution in mutualistic symbiosis.</title>
        <authorList>
            <person name="Murfin K."/>
            <person name="Klassen J."/>
            <person name="Lee M."/>
            <person name="Forst S."/>
            <person name="Stock P."/>
            <person name="Goodrich-Blair H."/>
        </authorList>
    </citation>
    <scope>NUCLEOTIDE SEQUENCE [LARGE SCALE GENOMIC DNA]</scope>
    <source>
        <strain evidence="2">Oregonense</strain>
    </source>
</reference>
<sequence length="358" mass="40531">MSKSNSNIDFSSHPNAYKNNANIFTIDIFFTPGSVIHHSNGMTTTTDLNGYSITHPSAFTNNIDLISVYSSIPRYNWGSYDFSSILNQQAWSNVDDFEKMKRIDKEMKESQTETYDGKSSDFSPKFKLAMFSIKHPVAALAIGPYIKHSTNISTNAARFASLGKEELGGFADRNDGNRQTNAFRHTIWQATITAKYGDKIAKHVGYANEINPNVDLRIRNFTDSQEADQTVDLLNNEIGRSIGLNYDTTSMKELAYKVLDTYNKNGLYTALKTSNGYEVQKVQLNDHQYNYMQSVYKDVDENGKTENLRFYNNIYGPKFIPVIHNAPKSPYGKSVYEDLDGVDEMTSLVEDMMATVRR</sequence>
<organism evidence="2 3">
    <name type="scientific">Xenorhabdus bovienii str. oregonense</name>
    <dbReference type="NCBI Taxonomy" id="1398202"/>
    <lineage>
        <taxon>Bacteria</taxon>
        <taxon>Pseudomonadati</taxon>
        <taxon>Pseudomonadota</taxon>
        <taxon>Gammaproteobacteria</taxon>
        <taxon>Enterobacterales</taxon>
        <taxon>Morganellaceae</taxon>
        <taxon>Xenorhabdus</taxon>
    </lineage>
</organism>
<accession>A0A077NSC6</accession>
<comment type="caution">
    <text evidence="2">The sequence shown here is derived from an EMBL/GenBank/DDBJ whole genome shotgun (WGS) entry which is preliminary data.</text>
</comment>
<feature type="domain" description="DUF6973" evidence="1">
    <location>
        <begin position="170"/>
        <end position="263"/>
    </location>
</feature>
<dbReference type="Proteomes" id="UP000028483">
    <property type="component" value="Unassembled WGS sequence"/>
</dbReference>
<dbReference type="InterPro" id="IPR054246">
    <property type="entry name" value="DUF6973"/>
</dbReference>
<name>A0A077NSC6_XENBV</name>
<dbReference type="AlphaFoldDB" id="A0A077NSC6"/>
<dbReference type="RefSeq" id="WP_051894538.1">
    <property type="nucleotide sequence ID" value="NZ_CAWLUU010000143.1"/>
</dbReference>
<dbReference type="HOGENOM" id="CLU_773734_0_0_6"/>
<evidence type="ECO:0000313" key="3">
    <source>
        <dbReference type="Proteomes" id="UP000028483"/>
    </source>
</evidence>
<gene>
    <name evidence="2" type="ORF">XBO1_1630003</name>
</gene>
<proteinExistence type="predicted"/>
<evidence type="ECO:0000313" key="2">
    <source>
        <dbReference type="EMBL" id="CDH04987.1"/>
    </source>
</evidence>
<dbReference type="EMBL" id="CBSX010000072">
    <property type="protein sequence ID" value="CDH04987.1"/>
    <property type="molecule type" value="Genomic_DNA"/>
</dbReference>